<feature type="compositionally biased region" description="Polar residues" evidence="3">
    <location>
        <begin position="277"/>
        <end position="286"/>
    </location>
</feature>
<evidence type="ECO:0000313" key="5">
    <source>
        <dbReference type="EMBL" id="CAE6128740.1"/>
    </source>
</evidence>
<dbReference type="PANTHER" id="PTHR35689:SF1">
    <property type="entry name" value="EARLY ENDOSOME ANTIGEN"/>
    <property type="match status" value="1"/>
</dbReference>
<evidence type="ECO:0000256" key="1">
    <source>
        <dbReference type="PROSITE-ProRule" id="PRU00176"/>
    </source>
</evidence>
<dbReference type="InterPro" id="IPR000504">
    <property type="entry name" value="RRM_dom"/>
</dbReference>
<dbReference type="SUPFAM" id="SSF54928">
    <property type="entry name" value="RNA-binding domain, RBD"/>
    <property type="match status" value="1"/>
</dbReference>
<feature type="coiled-coil region" evidence="2">
    <location>
        <begin position="97"/>
        <end position="166"/>
    </location>
</feature>
<dbReference type="AlphaFoldDB" id="A0A8S2AU55"/>
<dbReference type="Pfam" id="PF00076">
    <property type="entry name" value="RRM_1"/>
    <property type="match status" value="2"/>
</dbReference>
<feature type="domain" description="RRM" evidence="4">
    <location>
        <begin position="502"/>
        <end position="581"/>
    </location>
</feature>
<evidence type="ECO:0000259" key="4">
    <source>
        <dbReference type="PROSITE" id="PS50102"/>
    </source>
</evidence>
<dbReference type="PANTHER" id="PTHR35689">
    <property type="entry name" value="EARLY ENDOSOME ANTIGEN"/>
    <property type="match status" value="1"/>
</dbReference>
<name>A0A8S2AU55_ARAAE</name>
<dbReference type="InterPro" id="IPR035979">
    <property type="entry name" value="RBD_domain_sf"/>
</dbReference>
<evidence type="ECO:0000256" key="2">
    <source>
        <dbReference type="SAM" id="Coils"/>
    </source>
</evidence>
<protein>
    <recommendedName>
        <fullName evidence="4">RRM domain-containing protein</fullName>
    </recommendedName>
</protein>
<sequence length="615" mass="70160">MRSERIDTDEAETRTRTNLSQEVEEYIKDTIDHSLGLPISMEALQKKLYTAEESQRRLREQYLALVSRLKEKDHVIDRVRSEASMNAQALKKFVDENQKLASECGNLLSQCKKLEKECLLYHQDRDALMEFGNESDERAREAEARVRELEDEIGRMSEEMQIFKRQIGDGEVDSCNTPLEEDLLDSVLGSLISKDETIMGRLFLEANVQDQSCQALLSKWDHLKPSTQKVLSLVSRAKKFEKEKECIIMNLAKAEQEVELVSTLNRKLDKENRKLLRQQQSPICSTERNRNSASAKSNKRKSPKTMSSPVEKRLEFSSPEISRKPLSPVWNNSPDSKMNKLFRFLLSKTLSLMALLRLPGISLQILDSIPAKSRNITTYFSTTTQEPVLESSSSSATEVVEEEISKTRLIAQNVPWTSTPEDIRSLFEKYGSVIDIEMSMHKKERNRGLVFIEMASPEEAATALKSLESYDYEGRRLKVDYAKTKKKKTYAPREKPSPVPTFNLFVANLAFEARAKHLKEFFDADTGNVVSTEVIFHENPRRSSGYGFVSFKTKKQAEAALIEFQGKDFMGRPIRLAKSKQFVKLQAKEGLQPPEEEEEPSPSEAMTQEVETPAA</sequence>
<dbReference type="EMBL" id="LR999456">
    <property type="protein sequence ID" value="CAE6128740.1"/>
    <property type="molecule type" value="Genomic_DNA"/>
</dbReference>
<feature type="compositionally biased region" description="Polar residues" evidence="3">
    <location>
        <begin position="605"/>
        <end position="615"/>
    </location>
</feature>
<dbReference type="SMART" id="SM00360">
    <property type="entry name" value="RRM"/>
    <property type="match status" value="2"/>
</dbReference>
<evidence type="ECO:0000256" key="3">
    <source>
        <dbReference type="SAM" id="MobiDB-lite"/>
    </source>
</evidence>
<dbReference type="CDD" id="cd00590">
    <property type="entry name" value="RRM_SF"/>
    <property type="match status" value="1"/>
</dbReference>
<keyword evidence="6" id="KW-1185">Reference proteome</keyword>
<accession>A0A8S2AU55</accession>
<proteinExistence type="predicted"/>
<dbReference type="PROSITE" id="PS50102">
    <property type="entry name" value="RRM"/>
    <property type="match status" value="2"/>
</dbReference>
<dbReference type="Proteomes" id="UP000682877">
    <property type="component" value="Chromosome 6"/>
</dbReference>
<feature type="region of interest" description="Disordered" evidence="3">
    <location>
        <begin position="272"/>
        <end position="319"/>
    </location>
</feature>
<dbReference type="Gene3D" id="3.30.70.330">
    <property type="match status" value="2"/>
</dbReference>
<evidence type="ECO:0000313" key="6">
    <source>
        <dbReference type="Proteomes" id="UP000682877"/>
    </source>
</evidence>
<dbReference type="InterPro" id="IPR012677">
    <property type="entry name" value="Nucleotide-bd_a/b_plait_sf"/>
</dbReference>
<feature type="region of interest" description="Disordered" evidence="3">
    <location>
        <begin position="586"/>
        <end position="615"/>
    </location>
</feature>
<dbReference type="FunFam" id="3.30.70.330:FF:000795">
    <property type="entry name" value="RNA-binding protein CP33, chloroplastic"/>
    <property type="match status" value="1"/>
</dbReference>
<organism evidence="5 6">
    <name type="scientific">Arabidopsis arenosa</name>
    <name type="common">Sand rock-cress</name>
    <name type="synonym">Cardaminopsis arenosa</name>
    <dbReference type="NCBI Taxonomy" id="38785"/>
    <lineage>
        <taxon>Eukaryota</taxon>
        <taxon>Viridiplantae</taxon>
        <taxon>Streptophyta</taxon>
        <taxon>Embryophyta</taxon>
        <taxon>Tracheophyta</taxon>
        <taxon>Spermatophyta</taxon>
        <taxon>Magnoliopsida</taxon>
        <taxon>eudicotyledons</taxon>
        <taxon>Gunneridae</taxon>
        <taxon>Pentapetalae</taxon>
        <taxon>rosids</taxon>
        <taxon>malvids</taxon>
        <taxon>Brassicales</taxon>
        <taxon>Brassicaceae</taxon>
        <taxon>Camelineae</taxon>
        <taxon>Arabidopsis</taxon>
    </lineage>
</organism>
<feature type="domain" description="RRM" evidence="4">
    <location>
        <begin position="407"/>
        <end position="484"/>
    </location>
</feature>
<gene>
    <name evidence="5" type="ORF">AARE701A_LOCUS16500</name>
</gene>
<keyword evidence="1" id="KW-0694">RNA-binding</keyword>
<keyword evidence="2" id="KW-0175">Coiled coil</keyword>
<dbReference type="GO" id="GO:0003723">
    <property type="term" value="F:RNA binding"/>
    <property type="evidence" value="ECO:0007669"/>
    <property type="project" value="UniProtKB-UniRule"/>
</dbReference>
<reference evidence="5" key="1">
    <citation type="submission" date="2021-01" db="EMBL/GenBank/DDBJ databases">
        <authorList>
            <person name="Bezrukov I."/>
        </authorList>
    </citation>
    <scope>NUCLEOTIDE SEQUENCE</scope>
</reference>